<comment type="caution">
    <text evidence="1">The sequence shown here is derived from an EMBL/GenBank/DDBJ whole genome shotgun (WGS) entry which is preliminary data.</text>
</comment>
<dbReference type="Proteomes" id="UP001145742">
    <property type="component" value="Unassembled WGS sequence"/>
</dbReference>
<evidence type="ECO:0000313" key="2">
    <source>
        <dbReference type="Proteomes" id="UP001145742"/>
    </source>
</evidence>
<dbReference type="EMBL" id="WHWB01034599">
    <property type="protein sequence ID" value="KAJ7407471.1"/>
    <property type="molecule type" value="Genomic_DNA"/>
</dbReference>
<accession>A0ABQ9CWN9</accession>
<gene>
    <name evidence="1" type="ORF">WISP_126213</name>
</gene>
<protein>
    <submittedName>
        <fullName evidence="1">Uncharacterized protein</fullName>
    </submittedName>
</protein>
<proteinExistence type="predicted"/>
<name>A0ABQ9CWN9_9PASS</name>
<evidence type="ECO:0000313" key="1">
    <source>
        <dbReference type="EMBL" id="KAJ7407471.1"/>
    </source>
</evidence>
<reference evidence="1" key="1">
    <citation type="submission" date="2019-10" db="EMBL/GenBank/DDBJ databases">
        <authorList>
            <person name="Soares A.E.R."/>
            <person name="Aleixo A."/>
            <person name="Schneider P."/>
            <person name="Miyaki C.Y."/>
            <person name="Schneider M.P."/>
            <person name="Mello C."/>
            <person name="Vasconcelos A.T.R."/>
        </authorList>
    </citation>
    <scope>NUCLEOTIDE SEQUENCE</scope>
    <source>
        <tissue evidence="1">Muscle</tissue>
    </source>
</reference>
<sequence length="132" mass="15267">MVKGLERKLCEEQLRALGPFNLEKRRLRGNLTAAYSFLVRGRGGAGTDLFTVVTSNRTRGNGLKLHQQRFRLDIRKRFFTQRVFGQWNRLLMELVTAPSLTGFKKYVDSSLGTWLDSWTCLVQRLELDSMIL</sequence>
<organism evidence="1 2">
    <name type="scientific">Willisornis vidua</name>
    <name type="common">Xingu scale-backed antbird</name>
    <dbReference type="NCBI Taxonomy" id="1566151"/>
    <lineage>
        <taxon>Eukaryota</taxon>
        <taxon>Metazoa</taxon>
        <taxon>Chordata</taxon>
        <taxon>Craniata</taxon>
        <taxon>Vertebrata</taxon>
        <taxon>Euteleostomi</taxon>
        <taxon>Archelosauria</taxon>
        <taxon>Archosauria</taxon>
        <taxon>Dinosauria</taxon>
        <taxon>Saurischia</taxon>
        <taxon>Theropoda</taxon>
        <taxon>Coelurosauria</taxon>
        <taxon>Aves</taxon>
        <taxon>Neognathae</taxon>
        <taxon>Neoaves</taxon>
        <taxon>Telluraves</taxon>
        <taxon>Australaves</taxon>
        <taxon>Passeriformes</taxon>
        <taxon>Thamnophilidae</taxon>
        <taxon>Willisornis</taxon>
    </lineage>
</organism>
<keyword evidence="2" id="KW-1185">Reference proteome</keyword>